<gene>
    <name evidence="3" type="ORF">DdX_02188</name>
</gene>
<feature type="region of interest" description="Disordered" evidence="1">
    <location>
        <begin position="370"/>
        <end position="404"/>
    </location>
</feature>
<reference evidence="3" key="1">
    <citation type="submission" date="2022-01" db="EMBL/GenBank/DDBJ databases">
        <title>Genome Sequence Resource for Two Populations of Ditylenchus destructor, the Migratory Endoparasitic Phytonematode.</title>
        <authorList>
            <person name="Zhang H."/>
            <person name="Lin R."/>
            <person name="Xie B."/>
        </authorList>
    </citation>
    <scope>NUCLEOTIDE SEQUENCE</scope>
    <source>
        <strain evidence="3">BazhouSP</strain>
    </source>
</reference>
<evidence type="ECO:0000313" key="4">
    <source>
        <dbReference type="Proteomes" id="UP001201812"/>
    </source>
</evidence>
<feature type="transmembrane region" description="Helical" evidence="2">
    <location>
        <begin position="416"/>
        <end position="438"/>
    </location>
</feature>
<feature type="region of interest" description="Disordered" evidence="1">
    <location>
        <begin position="300"/>
        <end position="351"/>
    </location>
</feature>
<keyword evidence="2" id="KW-0812">Transmembrane</keyword>
<name>A0AAD4NC21_9BILA</name>
<protein>
    <submittedName>
        <fullName evidence="3">Uncharacterized protein</fullName>
    </submittedName>
</protein>
<evidence type="ECO:0000256" key="2">
    <source>
        <dbReference type="SAM" id="Phobius"/>
    </source>
</evidence>
<keyword evidence="2" id="KW-1133">Transmembrane helix</keyword>
<feature type="compositionally biased region" description="Low complexity" evidence="1">
    <location>
        <begin position="313"/>
        <end position="343"/>
    </location>
</feature>
<feature type="compositionally biased region" description="Polar residues" evidence="1">
    <location>
        <begin position="370"/>
        <end position="390"/>
    </location>
</feature>
<sequence length="559" mass="61644">MPVLWAFGPGLWTQKCYSAILYLSIFVGFLNLVATDEFAEKVEKIRCAGQALDEDVCASNLCYDSIHIIHDIVDTGCAATSLCTAPGCFLDEDRQEFICCCRHAYCNGKSHRMVKARWRMFQNGDYHQNIVSRSPRLIPRNVKTPEGDTPLTTSQIQTKPDARPSSITTRISAIIQTTTPTEPPTIKHSTKASTIAATKLEENRKAKPKPTQAPNRASPVSKKTQQTAMQKSVSSAASTTPPSVQINYVSPNTTTDLPEYTTTIEVMTSKKSTTQKQLPNSKKIVQTERLNPITTTSFLNTTQSAKSTTEGSPMTTKMAETTATTPTKQSSTTLLPKTTTTVKSDPHENKQQANTLAQANYVETTQKSPTLKLAQSTLMPKGSSSKSSTEVLPDKRTTRSPFSDQNDFVLPHTYPWYWVCLFGFAVSAVIFLVVFFCLRRCGYGRVRRRSSGELANSRQADEEFAISPREEPKKIINGKRKVKRSENKILLKTKNIPNGITNESLASRCTAITTASGKTHGDDDDFTIGKELTVIDPLLNKSYSGTVHDPPGGNKTTKY</sequence>
<evidence type="ECO:0000313" key="3">
    <source>
        <dbReference type="EMBL" id="KAI1725528.1"/>
    </source>
</evidence>
<organism evidence="3 4">
    <name type="scientific">Ditylenchus destructor</name>
    <dbReference type="NCBI Taxonomy" id="166010"/>
    <lineage>
        <taxon>Eukaryota</taxon>
        <taxon>Metazoa</taxon>
        <taxon>Ecdysozoa</taxon>
        <taxon>Nematoda</taxon>
        <taxon>Chromadorea</taxon>
        <taxon>Rhabditida</taxon>
        <taxon>Tylenchina</taxon>
        <taxon>Tylenchomorpha</taxon>
        <taxon>Sphaerularioidea</taxon>
        <taxon>Anguinidae</taxon>
        <taxon>Anguininae</taxon>
        <taxon>Ditylenchus</taxon>
    </lineage>
</organism>
<comment type="caution">
    <text evidence="3">The sequence shown here is derived from an EMBL/GenBank/DDBJ whole genome shotgun (WGS) entry which is preliminary data.</text>
</comment>
<proteinExistence type="predicted"/>
<dbReference type="AlphaFoldDB" id="A0AAD4NC21"/>
<keyword evidence="2" id="KW-0472">Membrane</keyword>
<dbReference type="Proteomes" id="UP001201812">
    <property type="component" value="Unassembled WGS sequence"/>
</dbReference>
<feature type="compositionally biased region" description="Low complexity" evidence="1">
    <location>
        <begin position="232"/>
        <end position="244"/>
    </location>
</feature>
<evidence type="ECO:0000256" key="1">
    <source>
        <dbReference type="SAM" id="MobiDB-lite"/>
    </source>
</evidence>
<accession>A0AAD4NC21</accession>
<feature type="compositionally biased region" description="Polar residues" evidence="1">
    <location>
        <begin position="221"/>
        <end position="231"/>
    </location>
</feature>
<feature type="region of interest" description="Disordered" evidence="1">
    <location>
        <begin position="138"/>
        <end position="166"/>
    </location>
</feature>
<dbReference type="EMBL" id="JAKKPZ010000002">
    <property type="protein sequence ID" value="KAI1725528.1"/>
    <property type="molecule type" value="Genomic_DNA"/>
</dbReference>
<feature type="compositionally biased region" description="Polar residues" evidence="1">
    <location>
        <begin position="300"/>
        <end position="312"/>
    </location>
</feature>
<keyword evidence="4" id="KW-1185">Reference proteome</keyword>
<feature type="region of interest" description="Disordered" evidence="1">
    <location>
        <begin position="198"/>
        <end position="251"/>
    </location>
</feature>